<accession>A0ACC2MZQ1</accession>
<reference evidence="1 2" key="1">
    <citation type="journal article" date="2022" name="Hortic Res">
        <title>A haplotype resolved chromosomal level avocado genome allows analysis of novel avocado genes.</title>
        <authorList>
            <person name="Nath O."/>
            <person name="Fletcher S.J."/>
            <person name="Hayward A."/>
            <person name="Shaw L.M."/>
            <person name="Masouleh A.K."/>
            <person name="Furtado A."/>
            <person name="Henry R.J."/>
            <person name="Mitter N."/>
        </authorList>
    </citation>
    <scope>NUCLEOTIDE SEQUENCE [LARGE SCALE GENOMIC DNA]</scope>
    <source>
        <strain evidence="2">cv. Hass</strain>
    </source>
</reference>
<protein>
    <submittedName>
        <fullName evidence="1">Uncharacterized protein</fullName>
    </submittedName>
</protein>
<organism evidence="1 2">
    <name type="scientific">Persea americana</name>
    <name type="common">Avocado</name>
    <dbReference type="NCBI Taxonomy" id="3435"/>
    <lineage>
        <taxon>Eukaryota</taxon>
        <taxon>Viridiplantae</taxon>
        <taxon>Streptophyta</taxon>
        <taxon>Embryophyta</taxon>
        <taxon>Tracheophyta</taxon>
        <taxon>Spermatophyta</taxon>
        <taxon>Magnoliopsida</taxon>
        <taxon>Magnoliidae</taxon>
        <taxon>Laurales</taxon>
        <taxon>Lauraceae</taxon>
        <taxon>Persea</taxon>
    </lineage>
</organism>
<keyword evidence="2" id="KW-1185">Reference proteome</keyword>
<dbReference type="Proteomes" id="UP001234297">
    <property type="component" value="Chromosome 1"/>
</dbReference>
<evidence type="ECO:0000313" key="1">
    <source>
        <dbReference type="EMBL" id="KAJ8650417.1"/>
    </source>
</evidence>
<comment type="caution">
    <text evidence="1">The sequence shown here is derived from an EMBL/GenBank/DDBJ whole genome shotgun (WGS) entry which is preliminary data.</text>
</comment>
<name>A0ACC2MZQ1_PERAE</name>
<sequence>MSYTFERIAPKARDKGETSTAAHIEEGGGMDGPDASLGRLERNQERWMGRREQPHVKWGPGRSVADGDGMAM</sequence>
<gene>
    <name evidence="1" type="ORF">MRB53_003440</name>
</gene>
<evidence type="ECO:0000313" key="2">
    <source>
        <dbReference type="Proteomes" id="UP001234297"/>
    </source>
</evidence>
<dbReference type="EMBL" id="CM056809">
    <property type="protein sequence ID" value="KAJ8650417.1"/>
    <property type="molecule type" value="Genomic_DNA"/>
</dbReference>
<proteinExistence type="predicted"/>